<evidence type="ECO:0000256" key="12">
    <source>
        <dbReference type="ARBA" id="ARBA00022777"/>
    </source>
</evidence>
<evidence type="ECO:0000256" key="11">
    <source>
        <dbReference type="ARBA" id="ARBA00022741"/>
    </source>
</evidence>
<dbReference type="GO" id="GO:0000287">
    <property type="term" value="F:magnesium ion binding"/>
    <property type="evidence" value="ECO:0007669"/>
    <property type="project" value="UniProtKB-UniRule"/>
</dbReference>
<keyword evidence="8" id="KW-0021">Allosteric enzyme</keyword>
<dbReference type="InterPro" id="IPR001697">
    <property type="entry name" value="Pyr_Knase"/>
</dbReference>
<name>V5Z921_9GAMM</name>
<keyword evidence="10" id="KW-0479">Metal-binding</keyword>
<dbReference type="FunFam" id="3.40.1380.20:FF:000004">
    <property type="entry name" value="Pyruvate kinase"/>
    <property type="match status" value="1"/>
</dbReference>
<dbReference type="InterPro" id="IPR015795">
    <property type="entry name" value="Pyrv_Knase_C"/>
</dbReference>
<evidence type="ECO:0000259" key="22">
    <source>
        <dbReference type="Pfam" id="PF02887"/>
    </source>
</evidence>
<evidence type="ECO:0000256" key="3">
    <source>
        <dbReference type="ARBA" id="ARBA00004997"/>
    </source>
</evidence>
<evidence type="ECO:0000256" key="20">
    <source>
        <dbReference type="RuleBase" id="RU000504"/>
    </source>
</evidence>
<evidence type="ECO:0000259" key="21">
    <source>
        <dbReference type="Pfam" id="PF00224"/>
    </source>
</evidence>
<dbReference type="PANTHER" id="PTHR11817">
    <property type="entry name" value="PYRUVATE KINASE"/>
    <property type="match status" value="1"/>
</dbReference>
<keyword evidence="17 23" id="KW-0670">Pyruvate</keyword>
<evidence type="ECO:0000256" key="14">
    <source>
        <dbReference type="ARBA" id="ARBA00022842"/>
    </source>
</evidence>
<feature type="domain" description="Pyruvate kinase C-terminal" evidence="22">
    <location>
        <begin position="413"/>
        <end position="527"/>
    </location>
</feature>
<keyword evidence="12 20" id="KW-0418">Kinase</keyword>
<dbReference type="Gene3D" id="2.40.33.10">
    <property type="entry name" value="PK beta-barrel domain-like"/>
    <property type="match status" value="1"/>
</dbReference>
<dbReference type="SUPFAM" id="SSF51621">
    <property type="entry name" value="Phosphoenolpyruvate/pyruvate domain"/>
    <property type="match status" value="1"/>
</dbReference>
<organism evidence="23 24">
    <name type="scientific">Erwinia piriflorinigrans CFBP 5888</name>
    <dbReference type="NCBI Taxonomy" id="1161919"/>
    <lineage>
        <taxon>Bacteria</taxon>
        <taxon>Pseudomonadati</taxon>
        <taxon>Pseudomonadota</taxon>
        <taxon>Gammaproteobacteria</taxon>
        <taxon>Enterobacterales</taxon>
        <taxon>Erwiniaceae</taxon>
        <taxon>Erwinia</taxon>
    </lineage>
</organism>
<evidence type="ECO:0000256" key="15">
    <source>
        <dbReference type="ARBA" id="ARBA00022958"/>
    </source>
</evidence>
<comment type="cofactor">
    <cofactor evidence="2">
        <name>K(+)</name>
        <dbReference type="ChEBI" id="CHEBI:29103"/>
    </cofactor>
</comment>
<evidence type="ECO:0000256" key="9">
    <source>
        <dbReference type="ARBA" id="ARBA00022679"/>
    </source>
</evidence>
<evidence type="ECO:0000256" key="7">
    <source>
        <dbReference type="ARBA" id="ARBA00018587"/>
    </source>
</evidence>
<dbReference type="FunFam" id="2.40.33.10:FF:000002">
    <property type="entry name" value="Pyruvate kinase"/>
    <property type="match status" value="1"/>
</dbReference>
<dbReference type="PROSITE" id="PS00110">
    <property type="entry name" value="PYRUVATE_KINASE"/>
    <property type="match status" value="1"/>
</dbReference>
<dbReference type="GO" id="GO:0005524">
    <property type="term" value="F:ATP binding"/>
    <property type="evidence" value="ECO:0007669"/>
    <property type="project" value="UniProtKB-KW"/>
</dbReference>
<dbReference type="AlphaFoldDB" id="V5Z921"/>
<dbReference type="Pfam" id="PF00224">
    <property type="entry name" value="PK"/>
    <property type="match status" value="1"/>
</dbReference>
<dbReference type="InterPro" id="IPR036918">
    <property type="entry name" value="Pyrv_Knase_C_sf"/>
</dbReference>
<evidence type="ECO:0000256" key="16">
    <source>
        <dbReference type="ARBA" id="ARBA00023152"/>
    </source>
</evidence>
<dbReference type="GO" id="GO:0016301">
    <property type="term" value="F:kinase activity"/>
    <property type="evidence" value="ECO:0007669"/>
    <property type="project" value="UniProtKB-KW"/>
</dbReference>
<dbReference type="GO" id="GO:0004743">
    <property type="term" value="F:pyruvate kinase activity"/>
    <property type="evidence" value="ECO:0007669"/>
    <property type="project" value="UniProtKB-UniRule"/>
</dbReference>
<gene>
    <name evidence="23" type="primary">pykA</name>
    <name evidence="23" type="ORF">EPIR_2136</name>
</gene>
<keyword evidence="14 20" id="KW-0460">Magnesium</keyword>
<evidence type="ECO:0000256" key="6">
    <source>
        <dbReference type="ARBA" id="ARBA00012142"/>
    </source>
</evidence>
<dbReference type="PRINTS" id="PR01050">
    <property type="entry name" value="PYRUVTKNASE"/>
</dbReference>
<dbReference type="SUPFAM" id="SSF50800">
    <property type="entry name" value="PK beta-barrel domain-like"/>
    <property type="match status" value="1"/>
</dbReference>
<dbReference type="SUPFAM" id="SSF52935">
    <property type="entry name" value="PK C-terminal domain-like"/>
    <property type="match status" value="1"/>
</dbReference>
<dbReference type="STRING" id="1161919.EPIR_2136"/>
<keyword evidence="24" id="KW-1185">Reference proteome</keyword>
<dbReference type="EC" id="2.7.1.40" evidence="6 19"/>
<sequence length="530" mass="57292">MCACPSFFCHSSDPDSSGHKHTLIYRDRLTIHFRSCIMNNQSSPFLHPKYPSRRLRRTKIVTTLGPATDRDNNLEKIIAAGANVVRLNFSHGTAQDHQIRANKVREIAAKLGRHVAILGDLQGPKIRVSTFKEGKVFLNVGEHFLLDASLGKGEGDKERVGIDYKGLPSDVVPGDILLLDDGRVQLKVLEVKGMKVFTEITVGGPLSNNKGINKLGGGLSAEALTEKDKADILTAAQIGVDYLAVSFPRCGEDLNYARRLAREAGCEAKIVSKVERAEAVASQEAMDDIILASDVVMVARGDLGVEIGDPELVGIQKALIRRARQLNRSVITATQMMESMITNPMPTRAEVMDVANAVLDGTDAVMLSAETAAGQYPAETVSAMAKVCLGAEKIPSINVSKHRLDVQFDNIEEAIAMSAMYAANHLQGVTAIITMTESGRTALMTSRITSGLPIFAMSRHERTLNLITLYRGVTPVYFDSNNEGVAAAHDAINLLRDKGFLVSGDLVIVTQGDVMGTTGTTNTSRVLRVD</sequence>
<dbReference type="Proteomes" id="UP000018217">
    <property type="component" value="Unassembled WGS sequence"/>
</dbReference>
<evidence type="ECO:0000313" key="24">
    <source>
        <dbReference type="Proteomes" id="UP000018217"/>
    </source>
</evidence>
<dbReference type="UniPathway" id="UPA00109">
    <property type="reaction ID" value="UER00188"/>
</dbReference>
<accession>V5Z921</accession>
<evidence type="ECO:0000256" key="8">
    <source>
        <dbReference type="ARBA" id="ARBA00022533"/>
    </source>
</evidence>
<dbReference type="InterPro" id="IPR011037">
    <property type="entry name" value="Pyrv_Knase-like_insert_dom_sf"/>
</dbReference>
<comment type="catalytic activity">
    <reaction evidence="18 20">
        <text>pyruvate + ATP = phosphoenolpyruvate + ADP + H(+)</text>
        <dbReference type="Rhea" id="RHEA:18157"/>
        <dbReference type="ChEBI" id="CHEBI:15361"/>
        <dbReference type="ChEBI" id="CHEBI:15378"/>
        <dbReference type="ChEBI" id="CHEBI:30616"/>
        <dbReference type="ChEBI" id="CHEBI:58702"/>
        <dbReference type="ChEBI" id="CHEBI:456216"/>
        <dbReference type="EC" id="2.7.1.40"/>
    </reaction>
</comment>
<evidence type="ECO:0000256" key="2">
    <source>
        <dbReference type="ARBA" id="ARBA00001958"/>
    </source>
</evidence>
<dbReference type="EMBL" id="CAHS01000015">
    <property type="protein sequence ID" value="CCG87501.1"/>
    <property type="molecule type" value="Genomic_DNA"/>
</dbReference>
<keyword evidence="13" id="KW-0067">ATP-binding</keyword>
<comment type="caution">
    <text evidence="23">The sequence shown here is derived from an EMBL/GenBank/DDBJ whole genome shotgun (WGS) entry which is preliminary data.</text>
</comment>
<evidence type="ECO:0000256" key="13">
    <source>
        <dbReference type="ARBA" id="ARBA00022840"/>
    </source>
</evidence>
<dbReference type="NCBIfam" id="TIGR01064">
    <property type="entry name" value="pyruv_kin"/>
    <property type="match status" value="1"/>
</dbReference>
<dbReference type="Pfam" id="PF02887">
    <property type="entry name" value="PK_C"/>
    <property type="match status" value="1"/>
</dbReference>
<dbReference type="InterPro" id="IPR015813">
    <property type="entry name" value="Pyrv/PenolPyrv_kinase-like_dom"/>
</dbReference>
<comment type="pathway">
    <text evidence="3 20">Carbohydrate degradation; glycolysis; pyruvate from D-glyceraldehyde 3-phosphate: step 5/5.</text>
</comment>
<evidence type="ECO:0000256" key="4">
    <source>
        <dbReference type="ARBA" id="ARBA00008663"/>
    </source>
</evidence>
<dbReference type="Gene3D" id="3.20.20.60">
    <property type="entry name" value="Phosphoenolpyruvate-binding domains"/>
    <property type="match status" value="1"/>
</dbReference>
<keyword evidence="16 20" id="KW-0324">Glycolysis</keyword>
<evidence type="ECO:0000256" key="5">
    <source>
        <dbReference type="ARBA" id="ARBA00011881"/>
    </source>
</evidence>
<evidence type="ECO:0000256" key="10">
    <source>
        <dbReference type="ARBA" id="ARBA00022723"/>
    </source>
</evidence>
<dbReference type="InterPro" id="IPR015806">
    <property type="entry name" value="Pyrv_Knase_insert_dom_sf"/>
</dbReference>
<evidence type="ECO:0000256" key="18">
    <source>
        <dbReference type="ARBA" id="ARBA00048152"/>
    </source>
</evidence>
<dbReference type="NCBIfam" id="NF004491">
    <property type="entry name" value="PRK05826.1"/>
    <property type="match status" value="1"/>
</dbReference>
<keyword evidence="15" id="KW-0630">Potassium</keyword>
<reference evidence="23 24" key="1">
    <citation type="journal article" date="2013" name="Syst. Appl. Microbiol.">
        <title>Phylogenetic position and virulence apparatus of the pear flower necrosis pathogen Erwinia piriflorinigrans CFBP 5888T as assessed by comparative genomics.</title>
        <authorList>
            <person name="Smits T.H."/>
            <person name="Rezzonico F."/>
            <person name="Lopez M.M."/>
            <person name="Blom J."/>
            <person name="Goesmann A."/>
            <person name="Frey J.E."/>
            <person name="Duffy B."/>
        </authorList>
    </citation>
    <scope>NUCLEOTIDE SEQUENCE [LARGE SCALE GENOMIC DNA]</scope>
    <source>
        <strain evidence="24">CFBP5888</strain>
    </source>
</reference>
<protein>
    <recommendedName>
        <fullName evidence="7 19">Pyruvate kinase</fullName>
        <ecNumber evidence="6 19">2.7.1.40</ecNumber>
    </recommendedName>
</protein>
<feature type="domain" description="Pyruvate kinase barrel" evidence="21">
    <location>
        <begin position="56"/>
        <end position="381"/>
    </location>
</feature>
<dbReference type="Gene3D" id="3.40.1380.20">
    <property type="entry name" value="Pyruvate kinase, C-terminal domain"/>
    <property type="match status" value="1"/>
</dbReference>
<comment type="cofactor">
    <cofactor evidence="1">
        <name>Mg(2+)</name>
        <dbReference type="ChEBI" id="CHEBI:18420"/>
    </cofactor>
</comment>
<evidence type="ECO:0000313" key="23">
    <source>
        <dbReference type="EMBL" id="CCG87501.1"/>
    </source>
</evidence>
<evidence type="ECO:0000256" key="17">
    <source>
        <dbReference type="ARBA" id="ARBA00023317"/>
    </source>
</evidence>
<comment type="similarity">
    <text evidence="4 20">Belongs to the pyruvate kinase family.</text>
</comment>
<dbReference type="GO" id="GO:0030955">
    <property type="term" value="F:potassium ion binding"/>
    <property type="evidence" value="ECO:0007669"/>
    <property type="project" value="UniProtKB-UniRule"/>
</dbReference>
<dbReference type="InterPro" id="IPR015793">
    <property type="entry name" value="Pyrv_Knase_brl"/>
</dbReference>
<comment type="subunit">
    <text evidence="5">Homotetramer.</text>
</comment>
<proteinExistence type="inferred from homology"/>
<keyword evidence="11" id="KW-0547">Nucleotide-binding</keyword>
<dbReference type="InterPro" id="IPR018209">
    <property type="entry name" value="Pyrv_Knase_AS"/>
</dbReference>
<evidence type="ECO:0000256" key="19">
    <source>
        <dbReference type="NCBIfam" id="TIGR01064"/>
    </source>
</evidence>
<keyword evidence="9 20" id="KW-0808">Transferase</keyword>
<dbReference type="InterPro" id="IPR040442">
    <property type="entry name" value="Pyrv_kinase-like_dom_sf"/>
</dbReference>
<evidence type="ECO:0000256" key="1">
    <source>
        <dbReference type="ARBA" id="ARBA00001946"/>
    </source>
</evidence>